<reference evidence="2" key="1">
    <citation type="submission" date="2018-09" db="EMBL/GenBank/DDBJ databases">
        <authorList>
            <person name="Livingstone P.G."/>
            <person name="Whitworth D.E."/>
        </authorList>
    </citation>
    <scope>NUCLEOTIDE SEQUENCE [LARGE SCALE GENOMIC DNA]</scope>
    <source>
        <strain evidence="2">CA040B</strain>
    </source>
</reference>
<organism evidence="1 2">
    <name type="scientific">Corallococcus sicarius</name>
    <dbReference type="NCBI Taxonomy" id="2316726"/>
    <lineage>
        <taxon>Bacteria</taxon>
        <taxon>Pseudomonadati</taxon>
        <taxon>Myxococcota</taxon>
        <taxon>Myxococcia</taxon>
        <taxon>Myxococcales</taxon>
        <taxon>Cystobacterineae</taxon>
        <taxon>Myxococcaceae</taxon>
        <taxon>Corallococcus</taxon>
    </lineage>
</organism>
<dbReference type="Proteomes" id="UP000273405">
    <property type="component" value="Unassembled WGS sequence"/>
</dbReference>
<evidence type="ECO:0000313" key="2">
    <source>
        <dbReference type="Proteomes" id="UP000273405"/>
    </source>
</evidence>
<sequence length="537" mass="58600">MAFMYKFVNRDDELDEAMGGDSFFALAQANNNVFAKILKIFLAYKEEYAKHTVVEEGVHYVSMLELFNNLLGNSDVALNDENIAAELFTGTSAATARTITGEMSAGTFLTRLNSAIDATAESFRVNLEALRSSFKETYRHKDIIALLSKTQVVTKKGLVKSRVFETAYILDRILDRKRFLATSLLLGIMHVARFQTHKDKDTLRPFYNQGSALFTLLTFSFTPAFSVEERSAWEKQALTFLKKALRDSTFSKEELNEGLLAKGMGEAWADQLATQLAPKGADGVRAEIATWEKRIAGYDKRLQSLKSDQIQYGWKIFGSCLGIDNELLPTTYAEASQMWGEFTDPGYARVVSAGSPSPKGRLDILDTFDKALSTDSAWDKADFGSFGLTLKGSWIPTLPYVGPVARLVGWYTSSNHAGLTCSGCRTVHGSRVSLVRLWHRCSACKKVYCAHCASGMTIYAELGVGTVGAVSAMGAAGVVTAAGGWWMALGSIVATTAYSATVGWLAGAVTTRVTTGAVSYFKPRKCKSCGIQTEALA</sequence>
<dbReference type="EMBL" id="RAWG01000057">
    <property type="protein sequence ID" value="RKH44021.1"/>
    <property type="molecule type" value="Genomic_DNA"/>
</dbReference>
<proteinExistence type="predicted"/>
<gene>
    <name evidence="1" type="ORF">D7X12_11695</name>
</gene>
<accession>A0A3A8NPA4</accession>
<dbReference type="CDD" id="cd20805">
    <property type="entry name" value="C1_DGK_rpt2"/>
    <property type="match status" value="1"/>
</dbReference>
<comment type="caution">
    <text evidence="1">The sequence shown here is derived from an EMBL/GenBank/DDBJ whole genome shotgun (WGS) entry which is preliminary data.</text>
</comment>
<protein>
    <submittedName>
        <fullName evidence="1">Uncharacterized protein</fullName>
    </submittedName>
</protein>
<name>A0A3A8NPA4_9BACT</name>
<evidence type="ECO:0000313" key="1">
    <source>
        <dbReference type="EMBL" id="RKH44021.1"/>
    </source>
</evidence>
<keyword evidence="2" id="KW-1185">Reference proteome</keyword>
<dbReference type="AlphaFoldDB" id="A0A3A8NPA4"/>